<dbReference type="Pfam" id="PF14509">
    <property type="entry name" value="GH97_C"/>
    <property type="match status" value="1"/>
</dbReference>
<dbReference type="InterPro" id="IPR029486">
    <property type="entry name" value="GH97_N"/>
</dbReference>
<dbReference type="PANTHER" id="PTHR35803">
    <property type="entry name" value="GLUCAN 1,4-ALPHA-GLUCOSIDASE SUSB-RELATED"/>
    <property type="match status" value="1"/>
</dbReference>
<dbReference type="Proteomes" id="UP000305398">
    <property type="component" value="Chromosome"/>
</dbReference>
<dbReference type="Pfam" id="PF14508">
    <property type="entry name" value="GH97_N"/>
    <property type="match status" value="1"/>
</dbReference>
<dbReference type="Gene3D" id="2.70.98.10">
    <property type="match status" value="1"/>
</dbReference>
<dbReference type="InterPro" id="IPR052720">
    <property type="entry name" value="Glycosyl_hydrolase_97"/>
</dbReference>
<dbReference type="InterPro" id="IPR017853">
    <property type="entry name" value="GH"/>
</dbReference>
<evidence type="ECO:0000259" key="6">
    <source>
        <dbReference type="Pfam" id="PF14508"/>
    </source>
</evidence>
<feature type="signal peptide" evidence="4">
    <location>
        <begin position="1"/>
        <end position="21"/>
    </location>
</feature>
<feature type="chain" id="PRO_5023011069" evidence="4">
    <location>
        <begin position="22"/>
        <end position="610"/>
    </location>
</feature>
<dbReference type="EMBL" id="CP040896">
    <property type="protein sequence ID" value="QDA61647.1"/>
    <property type="molecule type" value="Genomic_DNA"/>
</dbReference>
<dbReference type="AlphaFoldDB" id="A0A5B8A395"/>
<sequence>MKACVLFLHFLLLTLALTTQAREKKSYLISSPDKKTRLEIAVDAQGNLQYRASYGGQQLVAWSRLGFDLNGRAVGTNAAVQNAAQKPVNDSFTWAWGENDHIENRYQEINLALQSAGLSLQLLARVYDGSVAFRYVLPAQAGVDNAVMAKENTEFNFTDSYTVYQYHHESVFTPTRLDSLATTCDFPATLTNGKYYLSVGEAANDNFTKAELRKGTTPSSLAVAFARDTAVRVALPFQTPWRTISFARTAIGLHQYSELNLKLNPPANSTPAGLKPGKVIRAQLNTQSGLDCIDFAARNNFQYILFDAGWYGPERALSSDPAVPIPAIDLPKVIQYGREKGIGIVLYVNYIGLQNHLDSILPLYRQWGISGLKFGFVDGFSQNGLTWLAMAIRKVNEAGLFLNIHDNYKPTGLSRTYPALFTQEGIRGDENSPDAFHTTTLPFTRFLAGPADFTFCYPNSKNSYSKNLKVSMGQQLALTVVYFSPLQAIFWYGRPTEYTNDAEIEFFKYVPTVWNETHYLAGEIGQNISVARRHGQTWFVGNAAGPQAWQSRIKLDFLQKGQPYTATVYEDDGQGSIAKRTLAVKKGDALAFDLKAKGGQAIILEVTEHK</sequence>
<evidence type="ECO:0000256" key="4">
    <source>
        <dbReference type="SAM" id="SignalP"/>
    </source>
</evidence>
<dbReference type="GO" id="GO:0030246">
    <property type="term" value="F:carbohydrate binding"/>
    <property type="evidence" value="ECO:0007669"/>
    <property type="project" value="InterPro"/>
</dbReference>
<keyword evidence="4" id="KW-0732">Signal</keyword>
<dbReference type="Gene3D" id="3.20.20.70">
    <property type="entry name" value="Aldolase class I"/>
    <property type="match status" value="1"/>
</dbReference>
<keyword evidence="9" id="KW-1185">Reference proteome</keyword>
<dbReference type="GO" id="GO:0016787">
    <property type="term" value="F:hydrolase activity"/>
    <property type="evidence" value="ECO:0007669"/>
    <property type="project" value="UniProtKB-KW"/>
</dbReference>
<evidence type="ECO:0000256" key="2">
    <source>
        <dbReference type="ARBA" id="ARBA00011245"/>
    </source>
</evidence>
<dbReference type="RefSeq" id="WP_139516821.1">
    <property type="nucleotide sequence ID" value="NZ_CP040896.1"/>
</dbReference>
<dbReference type="OrthoDB" id="57532at2"/>
<dbReference type="InterPro" id="IPR014718">
    <property type="entry name" value="GH-type_carb-bd"/>
</dbReference>
<name>A0A5B8A395_9BACT</name>
<dbReference type="KEGG" id="hyj:FHG12_16760"/>
<dbReference type="InterPro" id="IPR013785">
    <property type="entry name" value="Aldolase_TIM"/>
</dbReference>
<reference evidence="8 9" key="1">
    <citation type="submission" date="2019-06" db="EMBL/GenBank/DDBJ databases">
        <authorList>
            <person name="Srinivasan S."/>
        </authorList>
    </citation>
    <scope>NUCLEOTIDE SEQUENCE [LARGE SCALE GENOMIC DNA]</scope>
    <source>
        <strain evidence="8 9">17J68-5</strain>
    </source>
</reference>
<comment type="subunit">
    <text evidence="2">Monomer.</text>
</comment>
<feature type="domain" description="Glycosyl-hydrolase 97 N-terminal" evidence="6">
    <location>
        <begin position="29"/>
        <end position="266"/>
    </location>
</feature>
<gene>
    <name evidence="8" type="ORF">FHG12_16760</name>
</gene>
<dbReference type="Pfam" id="PF10566">
    <property type="entry name" value="Glyco_hydro_97"/>
    <property type="match status" value="1"/>
</dbReference>
<accession>A0A5B8A395</accession>
<keyword evidence="3" id="KW-0106">Calcium</keyword>
<feature type="domain" description="Glycosyl-hydrolase 97 C-terminal oligomerisation" evidence="7">
    <location>
        <begin position="513"/>
        <end position="604"/>
    </location>
</feature>
<evidence type="ECO:0000259" key="5">
    <source>
        <dbReference type="Pfam" id="PF10566"/>
    </source>
</evidence>
<evidence type="ECO:0000313" key="9">
    <source>
        <dbReference type="Proteomes" id="UP000305398"/>
    </source>
</evidence>
<evidence type="ECO:0000259" key="7">
    <source>
        <dbReference type="Pfam" id="PF14509"/>
    </source>
</evidence>
<proteinExistence type="predicted"/>
<comment type="cofactor">
    <cofactor evidence="1">
        <name>Ca(2+)</name>
        <dbReference type="ChEBI" id="CHEBI:29108"/>
    </cofactor>
</comment>
<keyword evidence="8" id="KW-0378">Hydrolase</keyword>
<dbReference type="PANTHER" id="PTHR35803:SF3">
    <property type="entry name" value="ALPHA-GLUCOSIDASE"/>
    <property type="match status" value="1"/>
</dbReference>
<evidence type="ECO:0000313" key="8">
    <source>
        <dbReference type="EMBL" id="QDA61647.1"/>
    </source>
</evidence>
<dbReference type="SUPFAM" id="SSF51445">
    <property type="entry name" value="(Trans)glycosidases"/>
    <property type="match status" value="1"/>
</dbReference>
<organism evidence="8 9">
    <name type="scientific">Hymenobacter jejuensis</name>
    <dbReference type="NCBI Taxonomy" id="2502781"/>
    <lineage>
        <taxon>Bacteria</taxon>
        <taxon>Pseudomonadati</taxon>
        <taxon>Bacteroidota</taxon>
        <taxon>Cytophagia</taxon>
        <taxon>Cytophagales</taxon>
        <taxon>Hymenobacteraceae</taxon>
        <taxon>Hymenobacter</taxon>
    </lineage>
</organism>
<dbReference type="InterPro" id="IPR029483">
    <property type="entry name" value="GH97_C"/>
</dbReference>
<protein>
    <submittedName>
        <fullName evidence="8">Glycoside hydrolase family 97 protein</fullName>
    </submittedName>
</protein>
<feature type="domain" description="Glycosyl-hydrolase 97 catalytic" evidence="5">
    <location>
        <begin position="281"/>
        <end position="426"/>
    </location>
</feature>
<evidence type="ECO:0000256" key="1">
    <source>
        <dbReference type="ARBA" id="ARBA00001913"/>
    </source>
</evidence>
<dbReference type="InterPro" id="IPR019563">
    <property type="entry name" value="GH97_catalytic"/>
</dbReference>
<evidence type="ECO:0000256" key="3">
    <source>
        <dbReference type="ARBA" id="ARBA00022837"/>
    </source>
</evidence>